<dbReference type="InterPro" id="IPR026992">
    <property type="entry name" value="DIOX_N"/>
</dbReference>
<dbReference type="PRINTS" id="PR00682">
    <property type="entry name" value="IPNSYNTHASE"/>
</dbReference>
<reference evidence="3 4" key="1">
    <citation type="journal article" date="2020" name="Fungal Divers.">
        <title>Resolving the Mortierellaceae phylogeny through synthesis of multi-gene phylogenetics and phylogenomics.</title>
        <authorList>
            <person name="Vandepol N."/>
            <person name="Liber J."/>
            <person name="Desiro A."/>
            <person name="Na H."/>
            <person name="Kennedy M."/>
            <person name="Barry K."/>
            <person name="Grigoriev I.V."/>
            <person name="Miller A.N."/>
            <person name="O'Donnell K."/>
            <person name="Stajich J.E."/>
            <person name="Bonito G."/>
        </authorList>
    </citation>
    <scope>NUCLEOTIDE SEQUENCE [LARGE SCALE GENOMIC DNA]</scope>
    <source>
        <strain evidence="3 4">AD045</strain>
    </source>
</reference>
<evidence type="ECO:0000259" key="2">
    <source>
        <dbReference type="PROSITE" id="PS51471"/>
    </source>
</evidence>
<keyword evidence="1" id="KW-0479">Metal-binding</keyword>
<keyword evidence="1" id="KW-0408">Iron</keyword>
<dbReference type="Gene3D" id="2.60.120.330">
    <property type="entry name" value="B-lactam Antibiotic, Isopenicillin N Synthase, Chain"/>
    <property type="match status" value="1"/>
</dbReference>
<gene>
    <name evidence="3" type="ORF">BGZ96_000539</name>
</gene>
<dbReference type="Proteomes" id="UP001194696">
    <property type="component" value="Unassembled WGS sequence"/>
</dbReference>
<dbReference type="InterPro" id="IPR044861">
    <property type="entry name" value="IPNS-like_FE2OG_OXY"/>
</dbReference>
<organism evidence="3 4">
    <name type="scientific">Linnemannia gamsii</name>
    <dbReference type="NCBI Taxonomy" id="64522"/>
    <lineage>
        <taxon>Eukaryota</taxon>
        <taxon>Fungi</taxon>
        <taxon>Fungi incertae sedis</taxon>
        <taxon>Mucoromycota</taxon>
        <taxon>Mortierellomycotina</taxon>
        <taxon>Mortierellomycetes</taxon>
        <taxon>Mortierellales</taxon>
        <taxon>Mortierellaceae</taxon>
        <taxon>Linnemannia</taxon>
    </lineage>
</organism>
<protein>
    <recommendedName>
        <fullName evidence="2">Fe2OG dioxygenase domain-containing protein</fullName>
    </recommendedName>
</protein>
<comment type="caution">
    <text evidence="3">The sequence shown here is derived from an EMBL/GenBank/DDBJ whole genome shotgun (WGS) entry which is preliminary data.</text>
</comment>
<dbReference type="InterPro" id="IPR027443">
    <property type="entry name" value="IPNS-like_sf"/>
</dbReference>
<keyword evidence="4" id="KW-1185">Reference proteome</keyword>
<dbReference type="InterPro" id="IPR005123">
    <property type="entry name" value="Oxoglu/Fe-dep_dioxygenase_dom"/>
</dbReference>
<evidence type="ECO:0000313" key="3">
    <source>
        <dbReference type="EMBL" id="KAG0282377.1"/>
    </source>
</evidence>
<dbReference type="Pfam" id="PF03171">
    <property type="entry name" value="2OG-FeII_Oxy"/>
    <property type="match status" value="1"/>
</dbReference>
<feature type="domain" description="Fe2OG dioxygenase" evidence="2">
    <location>
        <begin position="187"/>
        <end position="305"/>
    </location>
</feature>
<evidence type="ECO:0000256" key="1">
    <source>
        <dbReference type="RuleBase" id="RU003682"/>
    </source>
</evidence>
<comment type="similarity">
    <text evidence="1">Belongs to the iron/ascorbate-dependent oxidoreductase family.</text>
</comment>
<keyword evidence="1" id="KW-0560">Oxidoreductase</keyword>
<dbReference type="PANTHER" id="PTHR47990">
    <property type="entry name" value="2-OXOGLUTARATE (2OG) AND FE(II)-DEPENDENT OXYGENASE SUPERFAMILY PROTEIN-RELATED"/>
    <property type="match status" value="1"/>
</dbReference>
<dbReference type="Pfam" id="PF14226">
    <property type="entry name" value="DIOX_N"/>
    <property type="match status" value="1"/>
</dbReference>
<dbReference type="EMBL" id="JAAAIM010001076">
    <property type="protein sequence ID" value="KAG0282377.1"/>
    <property type="molecule type" value="Genomic_DNA"/>
</dbReference>
<accession>A0ABQ7JP92</accession>
<dbReference type="PROSITE" id="PS51471">
    <property type="entry name" value="FE2OG_OXY"/>
    <property type="match status" value="1"/>
</dbReference>
<name>A0ABQ7JP92_9FUNG</name>
<dbReference type="InterPro" id="IPR050231">
    <property type="entry name" value="Iron_ascorbate_oxido_reductase"/>
</dbReference>
<evidence type="ECO:0000313" key="4">
    <source>
        <dbReference type="Proteomes" id="UP001194696"/>
    </source>
</evidence>
<dbReference type="SUPFAM" id="SSF51197">
    <property type="entry name" value="Clavaminate synthase-like"/>
    <property type="match status" value="1"/>
</dbReference>
<proteinExistence type="inferred from homology"/>
<sequence>MSPHPASVPPSLPLIDLANFTDSSPEQRMKTAKQLVVACQDVGFVYIVNHGVPKEALTRAFQVSEDFYNLPQEDKLKAPHPPGWAVHRGYSWPGLEKVSEAISGPNDEDTVSKLRAVQDFKESYEVGSENNTDQPNVWPPNDVYPEWRPTMQRFYWTCFEAAKTILRALALGIGLQEEELLRLHSGDYNQLRLLNYPPIAAKALEHGGGFERMPAHTDWSTITMLFQDDCGGLQVEDPKKPGNFTDVEPIDGALVMNIGDLMMRWSNDTLRSTKHRVTLPPLQDRISGDTGITRQRKSIVYFLTTDPDTVVETMSSCVDEKHPAKYEPITQREYNALKASMQY</sequence>